<organism evidence="1 2">
    <name type="scientific">Triparma columacea</name>
    <dbReference type="NCBI Taxonomy" id="722753"/>
    <lineage>
        <taxon>Eukaryota</taxon>
        <taxon>Sar</taxon>
        <taxon>Stramenopiles</taxon>
        <taxon>Ochrophyta</taxon>
        <taxon>Bolidophyceae</taxon>
        <taxon>Parmales</taxon>
        <taxon>Triparmaceae</taxon>
        <taxon>Triparma</taxon>
    </lineage>
</organism>
<dbReference type="Proteomes" id="UP001165065">
    <property type="component" value="Unassembled WGS sequence"/>
</dbReference>
<evidence type="ECO:0000313" key="2">
    <source>
        <dbReference type="Proteomes" id="UP001165065"/>
    </source>
</evidence>
<evidence type="ECO:0000313" key="1">
    <source>
        <dbReference type="EMBL" id="GMI48906.1"/>
    </source>
</evidence>
<dbReference type="EMBL" id="BRYA01000441">
    <property type="protein sequence ID" value="GMI48906.1"/>
    <property type="molecule type" value="Genomic_DNA"/>
</dbReference>
<reference evidence="2" key="1">
    <citation type="journal article" date="2023" name="Commun. Biol.">
        <title>Genome analysis of Parmales, the sister group of diatoms, reveals the evolutionary specialization of diatoms from phago-mixotrophs to photoautotrophs.</title>
        <authorList>
            <person name="Ban H."/>
            <person name="Sato S."/>
            <person name="Yoshikawa S."/>
            <person name="Yamada K."/>
            <person name="Nakamura Y."/>
            <person name="Ichinomiya M."/>
            <person name="Sato N."/>
            <person name="Blanc-Mathieu R."/>
            <person name="Endo H."/>
            <person name="Kuwata A."/>
            <person name="Ogata H."/>
        </authorList>
    </citation>
    <scope>NUCLEOTIDE SEQUENCE [LARGE SCALE GENOMIC DNA]</scope>
</reference>
<accession>A0A9W7GQ80</accession>
<comment type="caution">
    <text evidence="1">The sequence shown here is derived from an EMBL/GenBank/DDBJ whole genome shotgun (WGS) entry which is preliminary data.</text>
</comment>
<name>A0A9W7GQ80_9STRA</name>
<gene>
    <name evidence="1" type="ORF">TrCOL_g5550</name>
</gene>
<dbReference type="AlphaFoldDB" id="A0A9W7GQ80"/>
<protein>
    <submittedName>
        <fullName evidence="1">Uncharacterized protein</fullName>
    </submittedName>
</protein>
<sequence>MPGGVTGKRGPGLPVVMNGTLGGMVQGFERVVGVRDGGSKVVGTWSALETMVTKGEEKDMINLHKRGLSLLCEEDIVEGIMGMDVGETFED</sequence>
<keyword evidence="2" id="KW-1185">Reference proteome</keyword>
<proteinExistence type="predicted"/>